<dbReference type="CDD" id="cd02440">
    <property type="entry name" value="AdoMet_MTases"/>
    <property type="match status" value="1"/>
</dbReference>
<evidence type="ECO:0000256" key="7">
    <source>
        <dbReference type="HAMAP-Rule" id="MF_00090"/>
    </source>
</evidence>
<dbReference type="GO" id="GO:0032259">
    <property type="term" value="P:methylation"/>
    <property type="evidence" value="ECO:0007669"/>
    <property type="project" value="UniProtKB-KW"/>
</dbReference>
<dbReference type="Pfam" id="PF01135">
    <property type="entry name" value="PCMT"/>
    <property type="match status" value="1"/>
</dbReference>
<organism evidence="8 9">
    <name type="scientific">Dissulfurirhabdus thermomarina</name>
    <dbReference type="NCBI Taxonomy" id="1765737"/>
    <lineage>
        <taxon>Bacteria</taxon>
        <taxon>Deltaproteobacteria</taxon>
        <taxon>Dissulfurirhabdaceae</taxon>
        <taxon>Dissulfurirhabdus</taxon>
    </lineage>
</organism>
<sequence length="223" mass="24171">MCPAPEGPGGDAFRIARERMVAGQIAARGVADPRVLDAMRRVPRHLFVDEAMQGQAYGDHPLPIGYNQTISQPYIVAVMTEALGLRGGEKVLEIGTGSGYQTAVLAELADRVCTVERIPGLLTRARRTLEALGYQNISFKLDDGTWGWKDEAPFDAIIVTAGAPDVPATLLEQLADPGRLVIPVGDEFSQTLVRLEKRGGEIRRETLGGVRFVKLIGDHGWKA</sequence>
<dbReference type="InterPro" id="IPR000682">
    <property type="entry name" value="PCMT"/>
</dbReference>
<dbReference type="FunFam" id="3.40.50.150:FF:000010">
    <property type="entry name" value="Protein-L-isoaspartate O-methyltransferase"/>
    <property type="match status" value="1"/>
</dbReference>
<evidence type="ECO:0000256" key="1">
    <source>
        <dbReference type="ARBA" id="ARBA00004496"/>
    </source>
</evidence>
<dbReference type="HAMAP" id="MF_00090">
    <property type="entry name" value="PIMT"/>
    <property type="match status" value="1"/>
</dbReference>
<dbReference type="Gene3D" id="3.40.50.150">
    <property type="entry name" value="Vaccinia Virus protein VP39"/>
    <property type="match status" value="1"/>
</dbReference>
<dbReference type="GO" id="GO:0005737">
    <property type="term" value="C:cytoplasm"/>
    <property type="evidence" value="ECO:0007669"/>
    <property type="project" value="UniProtKB-SubCell"/>
</dbReference>
<comment type="caution">
    <text evidence="8">The sequence shown here is derived from an EMBL/GenBank/DDBJ whole genome shotgun (WGS) entry which is preliminary data.</text>
</comment>
<name>A0A6N9TRQ3_DISTH</name>
<reference evidence="8 9" key="1">
    <citation type="submission" date="2020-02" db="EMBL/GenBank/DDBJ databases">
        <title>Comparative genomics of sulfur disproportionating microorganisms.</title>
        <authorList>
            <person name="Ward L.M."/>
            <person name="Bertran E."/>
            <person name="Johnston D.T."/>
        </authorList>
    </citation>
    <scope>NUCLEOTIDE SEQUENCE [LARGE SCALE GENOMIC DNA]</scope>
    <source>
        <strain evidence="8 9">DSM 100025</strain>
    </source>
</reference>
<dbReference type="EMBL" id="JAAGRR010000121">
    <property type="protein sequence ID" value="NDY43110.1"/>
    <property type="molecule type" value="Genomic_DNA"/>
</dbReference>
<dbReference type="PROSITE" id="PS01279">
    <property type="entry name" value="PCMT"/>
    <property type="match status" value="1"/>
</dbReference>
<evidence type="ECO:0000256" key="2">
    <source>
        <dbReference type="ARBA" id="ARBA00005369"/>
    </source>
</evidence>
<dbReference type="PANTHER" id="PTHR11579">
    <property type="entry name" value="PROTEIN-L-ISOASPARTATE O-METHYLTRANSFERASE"/>
    <property type="match status" value="1"/>
</dbReference>
<evidence type="ECO:0000256" key="6">
    <source>
        <dbReference type="ARBA" id="ARBA00022691"/>
    </source>
</evidence>
<evidence type="ECO:0000256" key="3">
    <source>
        <dbReference type="ARBA" id="ARBA00022490"/>
    </source>
</evidence>
<dbReference type="NCBIfam" id="TIGR00080">
    <property type="entry name" value="pimt"/>
    <property type="match status" value="1"/>
</dbReference>
<comment type="function">
    <text evidence="7">Catalyzes the methyl esterification of L-isoaspartyl residues in peptides and proteins that result from spontaneous decomposition of normal L-aspartyl and L-asparaginyl residues. It plays a role in the repair and/or degradation of damaged proteins.</text>
</comment>
<dbReference type="NCBIfam" id="NF001453">
    <property type="entry name" value="PRK00312.1"/>
    <property type="match status" value="1"/>
</dbReference>
<accession>A0A6N9TRQ3</accession>
<evidence type="ECO:0000256" key="5">
    <source>
        <dbReference type="ARBA" id="ARBA00022679"/>
    </source>
</evidence>
<dbReference type="EC" id="2.1.1.77" evidence="7"/>
<dbReference type="GO" id="GO:0030091">
    <property type="term" value="P:protein repair"/>
    <property type="evidence" value="ECO:0007669"/>
    <property type="project" value="UniProtKB-UniRule"/>
</dbReference>
<dbReference type="InterPro" id="IPR029063">
    <property type="entry name" value="SAM-dependent_MTases_sf"/>
</dbReference>
<proteinExistence type="inferred from homology"/>
<keyword evidence="3 7" id="KW-0963">Cytoplasm</keyword>
<keyword evidence="5 7" id="KW-0808">Transferase</keyword>
<keyword evidence="6 7" id="KW-0949">S-adenosyl-L-methionine</keyword>
<dbReference type="SUPFAM" id="SSF53335">
    <property type="entry name" value="S-adenosyl-L-methionine-dependent methyltransferases"/>
    <property type="match status" value="1"/>
</dbReference>
<evidence type="ECO:0000256" key="4">
    <source>
        <dbReference type="ARBA" id="ARBA00022603"/>
    </source>
</evidence>
<gene>
    <name evidence="7" type="primary">pcm</name>
    <name evidence="8" type="ORF">G3N55_09685</name>
</gene>
<dbReference type="PANTHER" id="PTHR11579:SF0">
    <property type="entry name" value="PROTEIN-L-ISOASPARTATE(D-ASPARTATE) O-METHYLTRANSFERASE"/>
    <property type="match status" value="1"/>
</dbReference>
<dbReference type="Proteomes" id="UP000469346">
    <property type="component" value="Unassembled WGS sequence"/>
</dbReference>
<keyword evidence="4 7" id="KW-0489">Methyltransferase</keyword>
<dbReference type="AlphaFoldDB" id="A0A6N9TRQ3"/>
<keyword evidence="9" id="KW-1185">Reference proteome</keyword>
<evidence type="ECO:0000313" key="8">
    <source>
        <dbReference type="EMBL" id="NDY43110.1"/>
    </source>
</evidence>
<evidence type="ECO:0000313" key="9">
    <source>
        <dbReference type="Proteomes" id="UP000469346"/>
    </source>
</evidence>
<dbReference type="RefSeq" id="WP_163299226.1">
    <property type="nucleotide sequence ID" value="NZ_JAAGRR010000121.1"/>
</dbReference>
<comment type="catalytic activity">
    <reaction evidence="7">
        <text>[protein]-L-isoaspartate + S-adenosyl-L-methionine = [protein]-L-isoaspartate alpha-methyl ester + S-adenosyl-L-homocysteine</text>
        <dbReference type="Rhea" id="RHEA:12705"/>
        <dbReference type="Rhea" id="RHEA-COMP:12143"/>
        <dbReference type="Rhea" id="RHEA-COMP:12144"/>
        <dbReference type="ChEBI" id="CHEBI:57856"/>
        <dbReference type="ChEBI" id="CHEBI:59789"/>
        <dbReference type="ChEBI" id="CHEBI:90596"/>
        <dbReference type="ChEBI" id="CHEBI:90598"/>
        <dbReference type="EC" id="2.1.1.77"/>
    </reaction>
</comment>
<comment type="similarity">
    <text evidence="2 7">Belongs to the methyltransferase superfamily. L-isoaspartyl/D-aspartyl protein methyltransferase family.</text>
</comment>
<dbReference type="GO" id="GO:0004719">
    <property type="term" value="F:protein-L-isoaspartate (D-aspartate) O-methyltransferase activity"/>
    <property type="evidence" value="ECO:0007669"/>
    <property type="project" value="UniProtKB-UniRule"/>
</dbReference>
<comment type="subcellular location">
    <subcellularLocation>
        <location evidence="1 7">Cytoplasm</location>
    </subcellularLocation>
</comment>
<protein>
    <recommendedName>
        <fullName evidence="7">Protein-L-isoaspartate O-methyltransferase</fullName>
        <ecNumber evidence="7">2.1.1.77</ecNumber>
    </recommendedName>
    <alternativeName>
        <fullName evidence="7">L-isoaspartyl protein carboxyl methyltransferase</fullName>
    </alternativeName>
    <alternativeName>
        <fullName evidence="7">Protein L-isoaspartyl methyltransferase</fullName>
    </alternativeName>
    <alternativeName>
        <fullName evidence="7">Protein-beta-aspartate methyltransferase</fullName>
        <shortName evidence="7">PIMT</shortName>
    </alternativeName>
</protein>
<feature type="active site" evidence="7">
    <location>
        <position position="71"/>
    </location>
</feature>